<protein>
    <recommendedName>
        <fullName evidence="5">Tripartite tricarboxylate transporter substrate binding protein</fullName>
    </recommendedName>
</protein>
<gene>
    <name evidence="3" type="ORF">DI563_00345</name>
</gene>
<keyword evidence="2" id="KW-0732">Signal</keyword>
<evidence type="ECO:0008006" key="5">
    <source>
        <dbReference type="Google" id="ProtNLM"/>
    </source>
</evidence>
<evidence type="ECO:0000256" key="1">
    <source>
        <dbReference type="ARBA" id="ARBA00006987"/>
    </source>
</evidence>
<accession>A0A2W5SUL7</accession>
<organism evidence="3 4">
    <name type="scientific">Variovorax paradoxus</name>
    <dbReference type="NCBI Taxonomy" id="34073"/>
    <lineage>
        <taxon>Bacteria</taxon>
        <taxon>Pseudomonadati</taxon>
        <taxon>Pseudomonadota</taxon>
        <taxon>Betaproteobacteria</taxon>
        <taxon>Burkholderiales</taxon>
        <taxon>Comamonadaceae</taxon>
        <taxon>Variovorax</taxon>
    </lineage>
</organism>
<dbReference type="EMBL" id="QFPP01000001">
    <property type="protein sequence ID" value="PZQ78460.1"/>
    <property type="molecule type" value="Genomic_DNA"/>
</dbReference>
<dbReference type="SUPFAM" id="SSF53850">
    <property type="entry name" value="Periplasmic binding protein-like II"/>
    <property type="match status" value="1"/>
</dbReference>
<dbReference type="Proteomes" id="UP000249135">
    <property type="component" value="Unassembled WGS sequence"/>
</dbReference>
<dbReference type="Gene3D" id="3.40.190.10">
    <property type="entry name" value="Periplasmic binding protein-like II"/>
    <property type="match status" value="1"/>
</dbReference>
<comment type="caution">
    <text evidence="3">The sequence shown here is derived from an EMBL/GenBank/DDBJ whole genome shotgun (WGS) entry which is preliminary data.</text>
</comment>
<evidence type="ECO:0000313" key="4">
    <source>
        <dbReference type="Proteomes" id="UP000249135"/>
    </source>
</evidence>
<dbReference type="PANTHER" id="PTHR42928:SF5">
    <property type="entry name" value="BLR1237 PROTEIN"/>
    <property type="match status" value="1"/>
</dbReference>
<comment type="similarity">
    <text evidence="1">Belongs to the UPF0065 (bug) family.</text>
</comment>
<name>A0A2W5SUL7_VARPD</name>
<sequence>MTLQKLSRRLFTAGILAFSSMAALAQGVWPNKPVRLVIGIPPGLAADVFARVYAEKLSKALGQPVVVDNKLGATGNIAQDVVAKAPGDGYTLLYAVSNSFVINPYIYKKLPYDVDKDFAPVSPTVISGLYLVASKNFPAKTVPEMIKLLRANPGKFSYGSYGVGGYPHMMMELLLDQERLDVVHVPYKAGAMTDVIGGLVPLLMEPPNSAVPFIKEGRVQALAYLGPVRNPATPDVPLLQEFVKDAEINSFHGIWAPAGTPKEIVTRLNLEIAKISRDPEVQEKVRATYAETTSSSPEEMGALVKREQARWSQLVKAKNIQLD</sequence>
<dbReference type="Gene3D" id="3.40.190.150">
    <property type="entry name" value="Bordetella uptake gene, domain 1"/>
    <property type="match status" value="1"/>
</dbReference>
<dbReference type="PANTHER" id="PTHR42928">
    <property type="entry name" value="TRICARBOXYLATE-BINDING PROTEIN"/>
    <property type="match status" value="1"/>
</dbReference>
<dbReference type="AlphaFoldDB" id="A0A2W5SUL7"/>
<feature type="chain" id="PRO_5016138491" description="Tripartite tricarboxylate transporter substrate binding protein" evidence="2">
    <location>
        <begin position="26"/>
        <end position="323"/>
    </location>
</feature>
<proteinExistence type="inferred from homology"/>
<dbReference type="CDD" id="cd13578">
    <property type="entry name" value="PBP2_Bug27"/>
    <property type="match status" value="1"/>
</dbReference>
<evidence type="ECO:0000256" key="2">
    <source>
        <dbReference type="SAM" id="SignalP"/>
    </source>
</evidence>
<dbReference type="InterPro" id="IPR005064">
    <property type="entry name" value="BUG"/>
</dbReference>
<reference evidence="3 4" key="1">
    <citation type="submission" date="2017-08" db="EMBL/GenBank/DDBJ databases">
        <title>Infants hospitalized years apart are colonized by the same room-sourced microbial strains.</title>
        <authorList>
            <person name="Brooks B."/>
            <person name="Olm M.R."/>
            <person name="Firek B.A."/>
            <person name="Baker R."/>
            <person name="Thomas B.C."/>
            <person name="Morowitz M.J."/>
            <person name="Banfield J.F."/>
        </authorList>
    </citation>
    <scope>NUCLEOTIDE SEQUENCE [LARGE SCALE GENOMIC DNA]</scope>
    <source>
        <strain evidence="3">S2_005_003_R2_41</strain>
    </source>
</reference>
<feature type="signal peptide" evidence="2">
    <location>
        <begin position="1"/>
        <end position="25"/>
    </location>
</feature>
<evidence type="ECO:0000313" key="3">
    <source>
        <dbReference type="EMBL" id="PZQ78460.1"/>
    </source>
</evidence>
<dbReference type="InterPro" id="IPR042100">
    <property type="entry name" value="Bug_dom1"/>
</dbReference>
<dbReference type="Pfam" id="PF03401">
    <property type="entry name" value="TctC"/>
    <property type="match status" value="1"/>
</dbReference>
<dbReference type="PIRSF" id="PIRSF017082">
    <property type="entry name" value="YflP"/>
    <property type="match status" value="1"/>
</dbReference>